<name>A0A9D4KFN6_DREPO</name>
<reference evidence="1" key="1">
    <citation type="journal article" date="2019" name="bioRxiv">
        <title>The Genome of the Zebra Mussel, Dreissena polymorpha: A Resource for Invasive Species Research.</title>
        <authorList>
            <person name="McCartney M.A."/>
            <person name="Auch B."/>
            <person name="Kono T."/>
            <person name="Mallez S."/>
            <person name="Zhang Y."/>
            <person name="Obille A."/>
            <person name="Becker A."/>
            <person name="Abrahante J.E."/>
            <person name="Garbe J."/>
            <person name="Badalamenti J.P."/>
            <person name="Herman A."/>
            <person name="Mangelson H."/>
            <person name="Liachko I."/>
            <person name="Sullivan S."/>
            <person name="Sone E.D."/>
            <person name="Koren S."/>
            <person name="Silverstein K.A.T."/>
            <person name="Beckman K.B."/>
            <person name="Gohl D.M."/>
        </authorList>
    </citation>
    <scope>NUCLEOTIDE SEQUENCE</scope>
    <source>
        <strain evidence="1">Duluth1</strain>
        <tissue evidence="1">Whole animal</tissue>
    </source>
</reference>
<dbReference type="EMBL" id="JAIWYP010000004">
    <property type="protein sequence ID" value="KAH3838579.1"/>
    <property type="molecule type" value="Genomic_DNA"/>
</dbReference>
<dbReference type="AlphaFoldDB" id="A0A9D4KFN6"/>
<sequence length="266" mass="28098">MAMAAAKANKVDGKHGVYVDLYDGMQGVCLGGMFGGRVYGRLGHMSRGRRVGYGWRGGRLKWEGARLGYRIRIELGRGRMGGSVVVKVVGGRGVWCRLGGKGIGRGSSRGFWGGMGRGGRGRGRVRYGRGFGRGLGGRIMVKGYGGGARFGGWVMGRGGGFFRGRIRGLVWGLRSRGEGDGRGRGRDSIEEDWGRGYGWGLGVRGARGVGGRGMVRCMGRGTGKGCEGRIRGLVRAGRVGGRGMHMERGGVFGRGLGGVRLGLRVG</sequence>
<evidence type="ECO:0000313" key="2">
    <source>
        <dbReference type="Proteomes" id="UP000828390"/>
    </source>
</evidence>
<dbReference type="Proteomes" id="UP000828390">
    <property type="component" value="Unassembled WGS sequence"/>
</dbReference>
<organism evidence="1 2">
    <name type="scientific">Dreissena polymorpha</name>
    <name type="common">Zebra mussel</name>
    <name type="synonym">Mytilus polymorpha</name>
    <dbReference type="NCBI Taxonomy" id="45954"/>
    <lineage>
        <taxon>Eukaryota</taxon>
        <taxon>Metazoa</taxon>
        <taxon>Spiralia</taxon>
        <taxon>Lophotrochozoa</taxon>
        <taxon>Mollusca</taxon>
        <taxon>Bivalvia</taxon>
        <taxon>Autobranchia</taxon>
        <taxon>Heteroconchia</taxon>
        <taxon>Euheterodonta</taxon>
        <taxon>Imparidentia</taxon>
        <taxon>Neoheterodontei</taxon>
        <taxon>Myida</taxon>
        <taxon>Dreissenoidea</taxon>
        <taxon>Dreissenidae</taxon>
        <taxon>Dreissena</taxon>
    </lineage>
</organism>
<keyword evidence="2" id="KW-1185">Reference proteome</keyword>
<comment type="caution">
    <text evidence="1">The sequence shown here is derived from an EMBL/GenBank/DDBJ whole genome shotgun (WGS) entry which is preliminary data.</text>
</comment>
<reference evidence="1" key="2">
    <citation type="submission" date="2020-11" db="EMBL/GenBank/DDBJ databases">
        <authorList>
            <person name="McCartney M.A."/>
            <person name="Auch B."/>
            <person name="Kono T."/>
            <person name="Mallez S."/>
            <person name="Becker A."/>
            <person name="Gohl D.M."/>
            <person name="Silverstein K.A.T."/>
            <person name="Koren S."/>
            <person name="Bechman K.B."/>
            <person name="Herman A."/>
            <person name="Abrahante J.E."/>
            <person name="Garbe J."/>
        </authorList>
    </citation>
    <scope>NUCLEOTIDE SEQUENCE</scope>
    <source>
        <strain evidence="1">Duluth1</strain>
        <tissue evidence="1">Whole animal</tissue>
    </source>
</reference>
<accession>A0A9D4KFN6</accession>
<gene>
    <name evidence="1" type="ORF">DPMN_111987</name>
</gene>
<protein>
    <submittedName>
        <fullName evidence="1">Uncharacterized protein</fullName>
    </submittedName>
</protein>
<evidence type="ECO:0000313" key="1">
    <source>
        <dbReference type="EMBL" id="KAH3838579.1"/>
    </source>
</evidence>
<proteinExistence type="predicted"/>